<gene>
    <name evidence="1" type="primary">murF_2</name>
    <name evidence="1" type="ORF">NCTC11112_03310</name>
</gene>
<dbReference type="Proteomes" id="UP000254817">
    <property type="component" value="Unassembled WGS sequence"/>
</dbReference>
<dbReference type="GO" id="GO:0047480">
    <property type="term" value="F:UDP-N-acetylmuramoyl-tripeptide-D-alanyl-D-alanine ligase activity"/>
    <property type="evidence" value="ECO:0007669"/>
    <property type="project" value="UniProtKB-EC"/>
</dbReference>
<protein>
    <submittedName>
        <fullName evidence="1">UDP-N-acetylmuramoyl-tripeptide--D-alanyl-D-ala ni ne ligase</fullName>
        <ecNumber evidence="1">6.3.2.10</ecNumber>
    </submittedName>
</protein>
<dbReference type="Gene3D" id="3.40.1390.10">
    <property type="entry name" value="MurE/MurF, N-terminal domain"/>
    <property type="match status" value="1"/>
</dbReference>
<dbReference type="EMBL" id="UGAW01000001">
    <property type="protein sequence ID" value="STG52792.1"/>
    <property type="molecule type" value="Genomic_DNA"/>
</dbReference>
<dbReference type="SUPFAM" id="SSF63418">
    <property type="entry name" value="MurE/MurF N-terminal domain"/>
    <property type="match status" value="1"/>
</dbReference>
<reference evidence="1 2" key="1">
    <citation type="submission" date="2018-06" db="EMBL/GenBank/DDBJ databases">
        <authorList>
            <consortium name="Pathogen Informatics"/>
            <person name="Doyle S."/>
        </authorList>
    </citation>
    <scope>NUCLEOTIDE SEQUENCE [LARGE SCALE GENOMIC DNA]</scope>
    <source>
        <strain evidence="1 2">NCTC11112</strain>
    </source>
</reference>
<accession>A0A376MQW4</accession>
<dbReference type="AlphaFoldDB" id="A0A376MQW4"/>
<dbReference type="EC" id="6.3.2.10" evidence="1"/>
<evidence type="ECO:0000313" key="2">
    <source>
        <dbReference type="Proteomes" id="UP000254817"/>
    </source>
</evidence>
<name>A0A376MQW4_ECOLX</name>
<keyword evidence="1" id="KW-0436">Ligase</keyword>
<organism evidence="1 2">
    <name type="scientific">Escherichia coli</name>
    <dbReference type="NCBI Taxonomy" id="562"/>
    <lineage>
        <taxon>Bacteria</taxon>
        <taxon>Pseudomonadati</taxon>
        <taxon>Pseudomonadota</taxon>
        <taxon>Gammaproteobacteria</taxon>
        <taxon>Enterobacterales</taxon>
        <taxon>Enterobacteriaceae</taxon>
        <taxon>Escherichia</taxon>
    </lineage>
</organism>
<proteinExistence type="predicted"/>
<dbReference type="InterPro" id="IPR035911">
    <property type="entry name" value="MurE/MurF_N"/>
</dbReference>
<evidence type="ECO:0000313" key="1">
    <source>
        <dbReference type="EMBL" id="STG52792.1"/>
    </source>
</evidence>
<sequence>MILPTRRKLAGAGALLVSRPLDIDLPQLIVKDTRLAFGELAAWVRQQVPARVVALTGVLRQNLR</sequence>